<feature type="domain" description="ResB-like" evidence="7">
    <location>
        <begin position="66"/>
        <end position="533"/>
    </location>
</feature>
<dbReference type="InterPro" id="IPR007816">
    <property type="entry name" value="ResB-like_domain"/>
</dbReference>
<evidence type="ECO:0000256" key="2">
    <source>
        <dbReference type="ARBA" id="ARBA00022692"/>
    </source>
</evidence>
<dbReference type="Proteomes" id="UP001306950">
    <property type="component" value="Unassembled WGS sequence"/>
</dbReference>
<keyword evidence="9" id="KW-1185">Reference proteome</keyword>
<comment type="subcellular location">
    <subcellularLocation>
        <location evidence="1">Membrane</location>
        <topology evidence="1">Multi-pass membrane protein</topology>
    </subcellularLocation>
</comment>
<keyword evidence="4 6" id="KW-1133">Transmembrane helix</keyword>
<evidence type="ECO:0000256" key="1">
    <source>
        <dbReference type="ARBA" id="ARBA00004141"/>
    </source>
</evidence>
<dbReference type="PANTHER" id="PTHR31566">
    <property type="entry name" value="CYTOCHROME C BIOGENESIS PROTEIN CCS1, CHLOROPLASTIC"/>
    <property type="match status" value="1"/>
</dbReference>
<gene>
    <name evidence="8" type="ORF">V3851_01000</name>
</gene>
<evidence type="ECO:0000256" key="4">
    <source>
        <dbReference type="ARBA" id="ARBA00022989"/>
    </source>
</evidence>
<dbReference type="EMBL" id="JAZHPZ010000001">
    <property type="protein sequence ID" value="MEF2964392.1"/>
    <property type="molecule type" value="Genomic_DNA"/>
</dbReference>
<evidence type="ECO:0000256" key="3">
    <source>
        <dbReference type="ARBA" id="ARBA00022748"/>
    </source>
</evidence>
<name>A0ABU7VKW5_9BACL</name>
<evidence type="ECO:0000256" key="6">
    <source>
        <dbReference type="SAM" id="Phobius"/>
    </source>
</evidence>
<accession>A0ABU7VKW5</accession>
<feature type="transmembrane region" description="Helical" evidence="6">
    <location>
        <begin position="217"/>
        <end position="235"/>
    </location>
</feature>
<evidence type="ECO:0000259" key="7">
    <source>
        <dbReference type="Pfam" id="PF05140"/>
    </source>
</evidence>
<sequence length="556" mass="63586">MITNTKCECGHQNRVGTVLCEACGKPLGEHANSTELLEMRYDGAARRSQRANPNFIDKIWNFFSSVKVAIYLIIITLIGASLGTIFEQESNFINFDPSTFYKEKYGTIGAIYYKLGLSHTYESWWFVLLLVMIGASLVICSLDRVLPLYKALSKQKVRKHLQFLTRQKVVYQGPVEGDGASWTERAVKPLKKKGYRVHTDGDALLAEKQRFSRWGPYVIHIGLIIFLLAVLFRGLPGLNIDEHYWFPEGEITKIPDSNLYLKNEKFTVEYYSEEEMSAEFRETGKIVPKLFETKAVLYECTADCDDPSKEPVLQEVERHDIRVNDPLNYKGFKAYQFDFDLTPKLRSVTPALVNVKTGEQYGKFRLDMTNPQQQFTLGPYTLELKNKFMDFSLNEQGQPVSKSKDPNAPAFLFLIKGPDLPAEGSQYIYFPKQVDKERFQQDAINDKLGGVQNTLSLDVLAMEDVDFIASSSYLNIRVDRVMPFIWLGLGIVMLGLIMGFYWHHRRIWLRIDDGILTLGGHTAKNWFGLRREVASFLKTMGIEVDEKQLDNGGNRS</sequence>
<keyword evidence="2 6" id="KW-0812">Transmembrane</keyword>
<reference evidence="8 9" key="1">
    <citation type="submission" date="2024-02" db="EMBL/GenBank/DDBJ databases">
        <title>A nitrogen-fixing paenibacillus bacterium.</title>
        <authorList>
            <person name="Zhang W.L."/>
            <person name="Chen S.F."/>
        </authorList>
    </citation>
    <scope>NUCLEOTIDE SEQUENCE [LARGE SCALE GENOMIC DNA]</scope>
    <source>
        <strain evidence="8 9">M1</strain>
    </source>
</reference>
<keyword evidence="3" id="KW-0201">Cytochrome c-type biogenesis</keyword>
<dbReference type="InterPro" id="IPR023494">
    <property type="entry name" value="Cyt_c_bgen_Ccs1/CcsB/ResB"/>
</dbReference>
<comment type="caution">
    <text evidence="8">The sequence shown here is derived from an EMBL/GenBank/DDBJ whole genome shotgun (WGS) entry which is preliminary data.</text>
</comment>
<keyword evidence="5 6" id="KW-0472">Membrane</keyword>
<organism evidence="8 9">
    <name type="scientific">Paenibacillus haidiansis</name>
    <dbReference type="NCBI Taxonomy" id="1574488"/>
    <lineage>
        <taxon>Bacteria</taxon>
        <taxon>Bacillati</taxon>
        <taxon>Bacillota</taxon>
        <taxon>Bacilli</taxon>
        <taxon>Bacillales</taxon>
        <taxon>Paenibacillaceae</taxon>
        <taxon>Paenibacillus</taxon>
    </lineage>
</organism>
<dbReference type="RefSeq" id="WP_331844628.1">
    <property type="nucleotide sequence ID" value="NZ_JAZHPZ010000001.1"/>
</dbReference>
<evidence type="ECO:0000313" key="8">
    <source>
        <dbReference type="EMBL" id="MEF2964392.1"/>
    </source>
</evidence>
<feature type="transmembrane region" description="Helical" evidence="6">
    <location>
        <begin position="481"/>
        <end position="502"/>
    </location>
</feature>
<dbReference type="Pfam" id="PF05140">
    <property type="entry name" value="ResB"/>
    <property type="match status" value="1"/>
</dbReference>
<proteinExistence type="predicted"/>
<feature type="transmembrane region" description="Helical" evidence="6">
    <location>
        <begin position="124"/>
        <end position="146"/>
    </location>
</feature>
<protein>
    <submittedName>
        <fullName evidence="8">Cytochrome c biogenesis protein ResB</fullName>
    </submittedName>
</protein>
<dbReference type="PANTHER" id="PTHR31566:SF0">
    <property type="entry name" value="CYTOCHROME C BIOGENESIS PROTEIN CCS1, CHLOROPLASTIC"/>
    <property type="match status" value="1"/>
</dbReference>
<evidence type="ECO:0000256" key="5">
    <source>
        <dbReference type="ARBA" id="ARBA00023136"/>
    </source>
</evidence>
<evidence type="ECO:0000313" key="9">
    <source>
        <dbReference type="Proteomes" id="UP001306950"/>
    </source>
</evidence>
<feature type="transmembrane region" description="Helical" evidence="6">
    <location>
        <begin position="68"/>
        <end position="86"/>
    </location>
</feature>